<name>A0ABP9RZT5_9GAMM</name>
<dbReference type="SUPFAM" id="SSF51735">
    <property type="entry name" value="NAD(P)-binding Rossmann-fold domains"/>
    <property type="match status" value="1"/>
</dbReference>
<dbReference type="EMBL" id="BAABLF010000006">
    <property type="protein sequence ID" value="GAA5188795.1"/>
    <property type="molecule type" value="Genomic_DNA"/>
</dbReference>
<evidence type="ECO:0000259" key="2">
    <source>
        <dbReference type="Pfam" id="PF01370"/>
    </source>
</evidence>
<evidence type="ECO:0000313" key="4">
    <source>
        <dbReference type="EMBL" id="GAA5188795.1"/>
    </source>
</evidence>
<evidence type="ECO:0000259" key="3">
    <source>
        <dbReference type="Pfam" id="PF08338"/>
    </source>
</evidence>
<dbReference type="NCBIfam" id="TIGR01777">
    <property type="entry name" value="yfcH"/>
    <property type="match status" value="1"/>
</dbReference>
<organism evidence="4 5">
    <name type="scientific">Ferrimonas gelatinilytica</name>
    <dbReference type="NCBI Taxonomy" id="1255257"/>
    <lineage>
        <taxon>Bacteria</taxon>
        <taxon>Pseudomonadati</taxon>
        <taxon>Pseudomonadota</taxon>
        <taxon>Gammaproteobacteria</taxon>
        <taxon>Alteromonadales</taxon>
        <taxon>Ferrimonadaceae</taxon>
        <taxon>Ferrimonas</taxon>
    </lineage>
</organism>
<reference evidence="5" key="1">
    <citation type="journal article" date="2019" name="Int. J. Syst. Evol. Microbiol.">
        <title>The Global Catalogue of Microorganisms (GCM) 10K type strain sequencing project: providing services to taxonomists for standard genome sequencing and annotation.</title>
        <authorList>
            <consortium name="The Broad Institute Genomics Platform"/>
            <consortium name="The Broad Institute Genome Sequencing Center for Infectious Disease"/>
            <person name="Wu L."/>
            <person name="Ma J."/>
        </authorList>
    </citation>
    <scope>NUCLEOTIDE SEQUENCE [LARGE SCALE GENOMIC DNA]</scope>
    <source>
        <strain evidence="5">JCM 18720</strain>
    </source>
</reference>
<dbReference type="RefSeq" id="WP_345315914.1">
    <property type="nucleotide sequence ID" value="NZ_BAABLF010000006.1"/>
</dbReference>
<gene>
    <name evidence="4" type="ORF">GCM10025772_09570</name>
</gene>
<proteinExistence type="inferred from homology"/>
<feature type="domain" description="NAD-dependent epimerase/dehydratase" evidence="2">
    <location>
        <begin position="3"/>
        <end position="215"/>
    </location>
</feature>
<evidence type="ECO:0000256" key="1">
    <source>
        <dbReference type="ARBA" id="ARBA00009353"/>
    </source>
</evidence>
<dbReference type="PANTHER" id="PTHR11092">
    <property type="entry name" value="SUGAR NUCLEOTIDE EPIMERASE RELATED"/>
    <property type="match status" value="1"/>
</dbReference>
<dbReference type="CDD" id="cd05242">
    <property type="entry name" value="SDR_a8"/>
    <property type="match status" value="1"/>
</dbReference>
<dbReference type="Proteomes" id="UP001501600">
    <property type="component" value="Unassembled WGS sequence"/>
</dbReference>
<dbReference type="Pfam" id="PF08338">
    <property type="entry name" value="DUF1731"/>
    <property type="match status" value="1"/>
</dbReference>
<dbReference type="PANTHER" id="PTHR11092:SF0">
    <property type="entry name" value="EPIMERASE FAMILY PROTEIN SDR39U1"/>
    <property type="match status" value="1"/>
</dbReference>
<evidence type="ECO:0000313" key="5">
    <source>
        <dbReference type="Proteomes" id="UP001501600"/>
    </source>
</evidence>
<protein>
    <submittedName>
        <fullName evidence="4">TIGR01777 family oxidoreductase</fullName>
    </submittedName>
</protein>
<comment type="similarity">
    <text evidence="1">Belongs to the NAD(P)-dependent epimerase/dehydratase family. SDR39U1 subfamily.</text>
</comment>
<feature type="domain" description="DUF1731" evidence="3">
    <location>
        <begin position="248"/>
        <end position="294"/>
    </location>
</feature>
<dbReference type="InterPro" id="IPR013549">
    <property type="entry name" value="DUF1731"/>
</dbReference>
<dbReference type="InterPro" id="IPR001509">
    <property type="entry name" value="Epimerase_deHydtase"/>
</dbReference>
<comment type="caution">
    <text evidence="4">The sequence shown here is derived from an EMBL/GenBank/DDBJ whole genome shotgun (WGS) entry which is preliminary data.</text>
</comment>
<dbReference type="InterPro" id="IPR010099">
    <property type="entry name" value="SDR39U1"/>
</dbReference>
<dbReference type="InterPro" id="IPR036291">
    <property type="entry name" value="NAD(P)-bd_dom_sf"/>
</dbReference>
<dbReference type="Pfam" id="PF01370">
    <property type="entry name" value="Epimerase"/>
    <property type="match status" value="1"/>
</dbReference>
<keyword evidence="5" id="KW-1185">Reference proteome</keyword>
<accession>A0ABP9RZT5</accession>
<dbReference type="Gene3D" id="3.40.50.720">
    <property type="entry name" value="NAD(P)-binding Rossmann-like Domain"/>
    <property type="match status" value="1"/>
</dbReference>
<sequence>MQILITGGTGFIGQALIASLPHHEFTVLTRDTKRARQRLGDRHTYLSSLAQLSHLSDFDAVINLAGEPIADGRWTIQKKRAICDSRWQITAKLTALLDNSQEPPRCWLNASAIGIYGPRDSTPVDESASLQATDFAAQVCERWEQLARRAEERTRLCILRIGLVMHPEGGALKKMLPPFRLGLGGRIGDGQQMMSWIHRDDLVALFGFLLENDDACGVFNATAPNPVSNQVFTETLAKTLGKPALLPAPEFALKLAFGEMSILLLTGQAVVPRAAQDAGFIFHYPKLDEALGQLLA</sequence>